<evidence type="ECO:0000313" key="3">
    <source>
        <dbReference type="Proteomes" id="UP000274694"/>
    </source>
</evidence>
<protein>
    <recommendedName>
        <fullName evidence="4">Nitroreductase</fullName>
    </recommendedName>
</protein>
<proteinExistence type="predicted"/>
<feature type="compositionally biased region" description="Gly residues" evidence="1">
    <location>
        <begin position="19"/>
        <end position="30"/>
    </location>
</feature>
<feature type="compositionally biased region" description="Basic and acidic residues" evidence="1">
    <location>
        <begin position="1"/>
        <end position="10"/>
    </location>
</feature>
<keyword evidence="3" id="KW-1185">Reference proteome</keyword>
<comment type="caution">
    <text evidence="2">The sequence shown here is derived from an EMBL/GenBank/DDBJ whole genome shotgun (WGS) entry which is preliminary data.</text>
</comment>
<feature type="region of interest" description="Disordered" evidence="1">
    <location>
        <begin position="1"/>
        <end position="31"/>
    </location>
</feature>
<sequence>MPPVVEERQIADAPFTRGGVPGASRHGGGPPVLPTDQAVVVFESGGWRSYPTSGSDRAPWQQHGWGAAFDLVSDAMRNGSSPRTLSMPEALPDPSNMGAVVEHYPPVVSGARLSPAELFGAVGRCRRRYAAKGVGFHVAVVDAGELGPGWYSPDGTLLIPRSRHDLGEELSSLLPVAYGRAEFDVGASVVVSVSVDAERDAADEYMEQLWIGGLAIGELEGYGSDLGWATRGNYAVLAGFHDVVGLDSGRQLAVGAVCWAGL</sequence>
<gene>
    <name evidence="2" type="ORF">DLJ60_05165</name>
</gene>
<organism evidence="2 3">
    <name type="scientific">Micromonospora chalcea</name>
    <dbReference type="NCBI Taxonomy" id="1874"/>
    <lineage>
        <taxon>Bacteria</taxon>
        <taxon>Bacillati</taxon>
        <taxon>Actinomycetota</taxon>
        <taxon>Actinomycetes</taxon>
        <taxon>Micromonosporales</taxon>
        <taxon>Micromonosporaceae</taxon>
        <taxon>Micromonospora</taxon>
    </lineage>
</organism>
<evidence type="ECO:0000313" key="2">
    <source>
        <dbReference type="EMBL" id="RQW96349.1"/>
    </source>
</evidence>
<evidence type="ECO:0008006" key="4">
    <source>
        <dbReference type="Google" id="ProtNLM"/>
    </source>
</evidence>
<name>A0ABX9Y8H1_MICCH</name>
<reference evidence="2 3" key="1">
    <citation type="submission" date="2018-05" db="EMBL/GenBank/DDBJ databases">
        <title>Micromonospora from Atacama Desert.</title>
        <authorList>
            <person name="Carro L."/>
            <person name="Goodfellow M."/>
            <person name="Klenk H.-P."/>
        </authorList>
    </citation>
    <scope>NUCLEOTIDE SEQUENCE [LARGE SCALE GENOMIC DNA]</scope>
    <source>
        <strain evidence="2 3">LB41</strain>
    </source>
</reference>
<dbReference type="Proteomes" id="UP000274694">
    <property type="component" value="Unassembled WGS sequence"/>
</dbReference>
<accession>A0ABX9Y8H1</accession>
<dbReference type="EMBL" id="QGTA01000114">
    <property type="protein sequence ID" value="RQW96349.1"/>
    <property type="molecule type" value="Genomic_DNA"/>
</dbReference>
<evidence type="ECO:0000256" key="1">
    <source>
        <dbReference type="SAM" id="MobiDB-lite"/>
    </source>
</evidence>